<dbReference type="OrthoDB" id="3047296at2759"/>
<keyword evidence="2" id="KW-1185">Reference proteome</keyword>
<gene>
    <name evidence="1" type="ORF">P691DRAFT_471479</name>
</gene>
<dbReference type="InterPro" id="IPR027417">
    <property type="entry name" value="P-loop_NTPase"/>
</dbReference>
<dbReference type="EMBL" id="MU151106">
    <property type="protein sequence ID" value="KAF9450365.1"/>
    <property type="molecule type" value="Genomic_DNA"/>
</dbReference>
<proteinExistence type="predicted"/>
<evidence type="ECO:0008006" key="3">
    <source>
        <dbReference type="Google" id="ProtNLM"/>
    </source>
</evidence>
<dbReference type="SUPFAM" id="SSF52540">
    <property type="entry name" value="P-loop containing nucleoside triphosphate hydrolases"/>
    <property type="match status" value="1"/>
</dbReference>
<accession>A0A9P5XIW0</accession>
<organism evidence="1 2">
    <name type="scientific">Macrolepiota fuliginosa MF-IS2</name>
    <dbReference type="NCBI Taxonomy" id="1400762"/>
    <lineage>
        <taxon>Eukaryota</taxon>
        <taxon>Fungi</taxon>
        <taxon>Dikarya</taxon>
        <taxon>Basidiomycota</taxon>
        <taxon>Agaricomycotina</taxon>
        <taxon>Agaricomycetes</taxon>
        <taxon>Agaricomycetidae</taxon>
        <taxon>Agaricales</taxon>
        <taxon>Agaricineae</taxon>
        <taxon>Agaricaceae</taxon>
        <taxon>Macrolepiota</taxon>
    </lineage>
</organism>
<reference evidence="1" key="1">
    <citation type="submission" date="2020-11" db="EMBL/GenBank/DDBJ databases">
        <authorList>
            <consortium name="DOE Joint Genome Institute"/>
            <person name="Ahrendt S."/>
            <person name="Riley R."/>
            <person name="Andreopoulos W."/>
            <person name="Labutti K."/>
            <person name="Pangilinan J."/>
            <person name="Ruiz-Duenas F.J."/>
            <person name="Barrasa J.M."/>
            <person name="Sanchez-Garcia M."/>
            <person name="Camarero S."/>
            <person name="Miyauchi S."/>
            <person name="Serrano A."/>
            <person name="Linde D."/>
            <person name="Babiker R."/>
            <person name="Drula E."/>
            <person name="Ayuso-Fernandez I."/>
            <person name="Pacheco R."/>
            <person name="Padilla G."/>
            <person name="Ferreira P."/>
            <person name="Barriuso J."/>
            <person name="Kellner H."/>
            <person name="Castanera R."/>
            <person name="Alfaro M."/>
            <person name="Ramirez L."/>
            <person name="Pisabarro A.G."/>
            <person name="Kuo A."/>
            <person name="Tritt A."/>
            <person name="Lipzen A."/>
            <person name="He G."/>
            <person name="Yan M."/>
            <person name="Ng V."/>
            <person name="Cullen D."/>
            <person name="Martin F."/>
            <person name="Rosso M.-N."/>
            <person name="Henrissat B."/>
            <person name="Hibbett D."/>
            <person name="Martinez A.T."/>
            <person name="Grigoriev I.V."/>
        </authorList>
    </citation>
    <scope>NUCLEOTIDE SEQUENCE</scope>
    <source>
        <strain evidence="1">MF-IS2</strain>
    </source>
</reference>
<evidence type="ECO:0000313" key="1">
    <source>
        <dbReference type="EMBL" id="KAF9450365.1"/>
    </source>
</evidence>
<dbReference type="Gene3D" id="3.40.50.300">
    <property type="entry name" value="P-loop containing nucleotide triphosphate hydrolases"/>
    <property type="match status" value="1"/>
</dbReference>
<dbReference type="AlphaFoldDB" id="A0A9P5XIW0"/>
<name>A0A9P5XIW0_9AGAR</name>
<dbReference type="Proteomes" id="UP000807342">
    <property type="component" value="Unassembled WGS sequence"/>
</dbReference>
<protein>
    <recommendedName>
        <fullName evidence="3">G domain-containing protein</fullName>
    </recommendedName>
</protein>
<sequence length="337" mass="38337">MGAGFSKLFPLIWDSILPSDYSTYQKSFHSGIVIALVGRSGSGMSRFIHDATGSYETGVTPEEWRGTNNKPYTAVIQDFGFTIPGIDYADFPLLFIDTPGFDYAANNDEHTALQKLLSWLQTCKPGMKLDGLIFMHNANADELQSRSPYVPRDKVMRELCGENWQGKVLFLSTHWHSLDHEHKKSKEAAIRKYWSHANSKTERYDIPGYESAWNILKPLIQKATAAREQRLEAELKDLKIQVGLEDGVCDRIRDILDKKMSFMRRVTTNLGTLTTQSLTDAEKLEYVRLNEKARKLWEEVEHEISGVELERLLTVGGNQESSDETIKVAYVIFSVYS</sequence>
<comment type="caution">
    <text evidence="1">The sequence shown here is derived from an EMBL/GenBank/DDBJ whole genome shotgun (WGS) entry which is preliminary data.</text>
</comment>
<evidence type="ECO:0000313" key="2">
    <source>
        <dbReference type="Proteomes" id="UP000807342"/>
    </source>
</evidence>